<organism evidence="1">
    <name type="scientific">viral metagenome</name>
    <dbReference type="NCBI Taxonomy" id="1070528"/>
    <lineage>
        <taxon>unclassified sequences</taxon>
        <taxon>metagenomes</taxon>
        <taxon>organismal metagenomes</taxon>
    </lineage>
</organism>
<sequence length="146" mass="17097">MQLNEAYILAKQKVDQLEKETKIFNMVNCYAPDYFTDEYNKWTIALINLTSRMMTEAPFDLKTKTKIRYPKSVIFQCIVLQDEATAIQVMNAVNEKEANCCFNDLFVVQGPKRIVYFRRLSHMKVQTLLLSLDPSIQSLLPKKKYE</sequence>
<dbReference type="EMBL" id="MN740696">
    <property type="protein sequence ID" value="QHU08358.1"/>
    <property type="molecule type" value="Genomic_DNA"/>
</dbReference>
<reference evidence="1" key="1">
    <citation type="journal article" date="2020" name="Nature">
        <title>Giant virus diversity and host interactions through global metagenomics.</title>
        <authorList>
            <person name="Schulz F."/>
            <person name="Roux S."/>
            <person name="Paez-Espino D."/>
            <person name="Jungbluth S."/>
            <person name="Walsh D.A."/>
            <person name="Denef V.J."/>
            <person name="McMahon K.D."/>
            <person name="Konstantinidis K.T."/>
            <person name="Eloe-Fadrosh E.A."/>
            <person name="Kyrpides N.C."/>
            <person name="Woyke T."/>
        </authorList>
    </citation>
    <scope>NUCLEOTIDE SEQUENCE</scope>
    <source>
        <strain evidence="1">GVMAG-S-1062768-28</strain>
    </source>
</reference>
<protein>
    <submittedName>
        <fullName evidence="1">Uncharacterized protein</fullName>
    </submittedName>
</protein>
<name>A0A6C0JWW3_9ZZZZ</name>
<evidence type="ECO:0000313" key="1">
    <source>
        <dbReference type="EMBL" id="QHU08358.1"/>
    </source>
</evidence>
<dbReference type="AlphaFoldDB" id="A0A6C0JWW3"/>
<accession>A0A6C0JWW3</accession>
<proteinExistence type="predicted"/>